<dbReference type="Pfam" id="PF01547">
    <property type="entry name" value="SBP_bac_1"/>
    <property type="match status" value="1"/>
</dbReference>
<dbReference type="GO" id="GO:0042597">
    <property type="term" value="C:periplasmic space"/>
    <property type="evidence" value="ECO:0007669"/>
    <property type="project" value="UniProtKB-SubCell"/>
</dbReference>
<sequence>MRSIAAAAAIAALTALTGPAVAQTTITISCTDAGMERTLCQEGAEAWAKETGNRVQLISLPLSSNERLAFYQQRLQTGSSDIDVFQIDMVWMNTLATHLIDLSGSIGRGEVAQHFGPMIENNTVNGRLVAMPWFVNAGLLYYRQDLLEKYGRRVPETWQELTETARLVMEGERRAGNKGMWGYAFQGSAYEGLTVNALEWLDSYRAGNIVEPGGSISVNNPRAVEALTTAASWINTIAPPGVLDHNEEKTRELFQSGNAVFMRNWPYAWPLLNAERSAVKGRVGIAVLPKGGPDGKHTGALGGEQLAVSRYSAAPSEAISLVRHLTSRAEQKRRAVVGAFNPTIGELYRDHEVLTANPFFSELYGTFRSAVARPSAAAGVQYSRVSEEFWSTVHAILSGQSNDIGSELGRLEKTLDRIIR</sequence>
<keyword evidence="4 5" id="KW-0732">Signal</keyword>
<keyword evidence="7" id="KW-1185">Reference proteome</keyword>
<proteinExistence type="inferred from homology"/>
<accession>A0A4R5QF14</accession>
<dbReference type="RefSeq" id="WP_133289568.1">
    <property type="nucleotide sequence ID" value="NZ_SMSJ01000019.1"/>
</dbReference>
<reference evidence="6 7" key="1">
    <citation type="journal article" date="2016" name="J. Microbiol.">
        <title>Dankookia rubra gen. nov., sp. nov., an alphaproteobacterium isolated from sediment of a shallow stream.</title>
        <authorList>
            <person name="Kim W.H."/>
            <person name="Kim D.H."/>
            <person name="Kang K."/>
            <person name="Ahn T.Y."/>
        </authorList>
    </citation>
    <scope>NUCLEOTIDE SEQUENCE [LARGE SCALE GENOMIC DNA]</scope>
    <source>
        <strain evidence="6 7">JCM30602</strain>
    </source>
</reference>
<evidence type="ECO:0000256" key="5">
    <source>
        <dbReference type="SAM" id="SignalP"/>
    </source>
</evidence>
<evidence type="ECO:0000313" key="6">
    <source>
        <dbReference type="EMBL" id="TDH61586.1"/>
    </source>
</evidence>
<dbReference type="OrthoDB" id="9808332at2"/>
<organism evidence="6 7">
    <name type="scientific">Dankookia rubra</name>
    <dbReference type="NCBI Taxonomy" id="1442381"/>
    <lineage>
        <taxon>Bacteria</taxon>
        <taxon>Pseudomonadati</taxon>
        <taxon>Pseudomonadota</taxon>
        <taxon>Alphaproteobacteria</taxon>
        <taxon>Acetobacterales</taxon>
        <taxon>Roseomonadaceae</taxon>
        <taxon>Dankookia</taxon>
    </lineage>
</organism>
<name>A0A4R5QF14_9PROT</name>
<evidence type="ECO:0000256" key="1">
    <source>
        <dbReference type="ARBA" id="ARBA00004418"/>
    </source>
</evidence>
<dbReference type="Proteomes" id="UP000295096">
    <property type="component" value="Unassembled WGS sequence"/>
</dbReference>
<feature type="signal peptide" evidence="5">
    <location>
        <begin position="1"/>
        <end position="22"/>
    </location>
</feature>
<comment type="caution">
    <text evidence="6">The sequence shown here is derived from an EMBL/GenBank/DDBJ whole genome shotgun (WGS) entry which is preliminary data.</text>
</comment>
<evidence type="ECO:0000313" key="7">
    <source>
        <dbReference type="Proteomes" id="UP000295096"/>
    </source>
</evidence>
<feature type="chain" id="PRO_5020512046" evidence="5">
    <location>
        <begin position="23"/>
        <end position="420"/>
    </location>
</feature>
<evidence type="ECO:0000256" key="3">
    <source>
        <dbReference type="ARBA" id="ARBA00022448"/>
    </source>
</evidence>
<dbReference type="Gene3D" id="3.40.190.10">
    <property type="entry name" value="Periplasmic binding protein-like II"/>
    <property type="match status" value="2"/>
</dbReference>
<dbReference type="PANTHER" id="PTHR43649">
    <property type="entry name" value="ARABINOSE-BINDING PROTEIN-RELATED"/>
    <property type="match status" value="1"/>
</dbReference>
<keyword evidence="3" id="KW-0813">Transport</keyword>
<protein>
    <submittedName>
        <fullName evidence="6">ABC transporter substrate-binding protein</fullName>
    </submittedName>
</protein>
<dbReference type="EMBL" id="SMSJ01000019">
    <property type="protein sequence ID" value="TDH61586.1"/>
    <property type="molecule type" value="Genomic_DNA"/>
</dbReference>
<evidence type="ECO:0000256" key="2">
    <source>
        <dbReference type="ARBA" id="ARBA00008520"/>
    </source>
</evidence>
<dbReference type="InterPro" id="IPR050490">
    <property type="entry name" value="Bact_solute-bd_prot1"/>
</dbReference>
<dbReference type="InterPro" id="IPR006059">
    <property type="entry name" value="SBP"/>
</dbReference>
<dbReference type="SUPFAM" id="SSF53850">
    <property type="entry name" value="Periplasmic binding protein-like II"/>
    <property type="match status" value="1"/>
</dbReference>
<comment type="similarity">
    <text evidence="2">Belongs to the bacterial solute-binding protein 1 family.</text>
</comment>
<comment type="subcellular location">
    <subcellularLocation>
        <location evidence="1">Periplasm</location>
    </subcellularLocation>
</comment>
<dbReference type="PROSITE" id="PS51257">
    <property type="entry name" value="PROKAR_LIPOPROTEIN"/>
    <property type="match status" value="1"/>
</dbReference>
<evidence type="ECO:0000256" key="4">
    <source>
        <dbReference type="ARBA" id="ARBA00022729"/>
    </source>
</evidence>
<gene>
    <name evidence="6" type="ORF">E2C06_15750</name>
</gene>
<dbReference type="PANTHER" id="PTHR43649:SF34">
    <property type="entry name" value="ABC TRANSPORTER PERIPLASMIC-BINDING PROTEIN YCJN-RELATED"/>
    <property type="match status" value="1"/>
</dbReference>
<dbReference type="CDD" id="cd14750">
    <property type="entry name" value="PBP2_TMBP"/>
    <property type="match status" value="1"/>
</dbReference>
<dbReference type="AlphaFoldDB" id="A0A4R5QF14"/>